<keyword evidence="5" id="KW-0964">Secreted</keyword>
<evidence type="ECO:0000313" key="7">
    <source>
        <dbReference type="Ensembl" id="ENSONIP00000049845.1"/>
    </source>
</evidence>
<feature type="domain" description="Ig-like" evidence="6">
    <location>
        <begin position="15"/>
        <end position="102"/>
    </location>
</feature>
<dbReference type="Proteomes" id="UP000005207">
    <property type="component" value="Linkage group LG12"/>
</dbReference>
<evidence type="ECO:0000256" key="2">
    <source>
        <dbReference type="ARBA" id="ARBA00023157"/>
    </source>
</evidence>
<dbReference type="GeneTree" id="ENSGT00390000012630"/>
<evidence type="ECO:0000313" key="8">
    <source>
        <dbReference type="Proteomes" id="UP000005207"/>
    </source>
</evidence>
<keyword evidence="4 5" id="KW-0393">Immunoglobulin domain</keyword>
<organism evidence="7 8">
    <name type="scientific">Oreochromis niloticus</name>
    <name type="common">Nile tilapia</name>
    <name type="synonym">Tilapia nilotica</name>
    <dbReference type="NCBI Taxonomy" id="8128"/>
    <lineage>
        <taxon>Eukaryota</taxon>
        <taxon>Metazoa</taxon>
        <taxon>Chordata</taxon>
        <taxon>Craniata</taxon>
        <taxon>Vertebrata</taxon>
        <taxon>Euteleostomi</taxon>
        <taxon>Actinopterygii</taxon>
        <taxon>Neopterygii</taxon>
        <taxon>Teleostei</taxon>
        <taxon>Neoteleostei</taxon>
        <taxon>Acanthomorphata</taxon>
        <taxon>Ovalentaria</taxon>
        <taxon>Cichlomorphae</taxon>
        <taxon>Cichliformes</taxon>
        <taxon>Cichlidae</taxon>
        <taxon>African cichlids</taxon>
        <taxon>Pseudocrenilabrinae</taxon>
        <taxon>Oreochromini</taxon>
        <taxon>Oreochromis</taxon>
    </lineage>
</organism>
<keyword evidence="2" id="KW-1015">Disulfide bond</keyword>
<dbReference type="PROSITE" id="PS50835">
    <property type="entry name" value="IG_LIKE"/>
    <property type="match status" value="1"/>
</dbReference>
<evidence type="ECO:0000256" key="1">
    <source>
        <dbReference type="ARBA" id="ARBA00022729"/>
    </source>
</evidence>
<dbReference type="GO" id="GO:0005615">
    <property type="term" value="C:extracellular space"/>
    <property type="evidence" value="ECO:0007669"/>
    <property type="project" value="UniProtKB-KW"/>
</dbReference>
<keyword evidence="3 5" id="KW-0325">Glycoprotein</keyword>
<reference evidence="7" key="3">
    <citation type="submission" date="2025-09" db="UniProtKB">
        <authorList>
            <consortium name="Ensembl"/>
        </authorList>
    </citation>
    <scope>IDENTIFICATION</scope>
</reference>
<dbReference type="SUPFAM" id="SSF49265">
    <property type="entry name" value="Fibronectin type III"/>
    <property type="match status" value="1"/>
</dbReference>
<dbReference type="GO" id="GO:0004896">
    <property type="term" value="F:cytokine receptor activity"/>
    <property type="evidence" value="ECO:0007669"/>
    <property type="project" value="UniProtKB-UniRule"/>
</dbReference>
<evidence type="ECO:0000256" key="3">
    <source>
        <dbReference type="ARBA" id="ARBA00023180"/>
    </source>
</evidence>
<dbReference type="InterPro" id="IPR036179">
    <property type="entry name" value="Ig-like_dom_sf"/>
</dbReference>
<feature type="signal peptide" evidence="5">
    <location>
        <begin position="1"/>
        <end position="34"/>
    </location>
</feature>
<feature type="chain" id="PRO_5025719565" description="Interleukin-12 subunit beta" evidence="5">
    <location>
        <begin position="35"/>
        <end position="367"/>
    </location>
</feature>
<protein>
    <recommendedName>
        <fullName evidence="5">Interleukin-12 subunit beta</fullName>
        <shortName evidence="5">IL-12B</shortName>
    </recommendedName>
    <alternativeName>
        <fullName evidence="5">Cytotoxic lymphocyte maturation factor 40 kDa subunit</fullName>
    </alternativeName>
    <alternativeName>
        <fullName evidence="5">IL-12 subunit p40</fullName>
    </alternativeName>
</protein>
<comment type="subcellular location">
    <subcellularLocation>
        <location evidence="5">Secreted</location>
    </subcellularLocation>
</comment>
<dbReference type="InterPro" id="IPR013783">
    <property type="entry name" value="Ig-like_fold"/>
</dbReference>
<dbReference type="InterPro" id="IPR019482">
    <property type="entry name" value="IL-12_beta_cen-dom"/>
</dbReference>
<dbReference type="Ensembl" id="ENSONIT00000074206.1">
    <property type="protein sequence ID" value="ENSONIP00000049845.1"/>
    <property type="gene ID" value="ENSONIG00000014332.2"/>
</dbReference>
<dbReference type="PRINTS" id="PR01928">
    <property type="entry name" value="INTRLEUKN12B"/>
</dbReference>
<dbReference type="PANTHER" id="PTHR48485:SF3">
    <property type="entry name" value="INTERLEUKIN-12 SUBUNIT BETA"/>
    <property type="match status" value="1"/>
</dbReference>
<name>A0A669CPC1_ORENI</name>
<dbReference type="Gene3D" id="2.60.40.10">
    <property type="entry name" value="Immunoglobulins"/>
    <property type="match status" value="3"/>
</dbReference>
<dbReference type="GO" id="GO:0005125">
    <property type="term" value="F:cytokine activity"/>
    <property type="evidence" value="ECO:0007669"/>
    <property type="project" value="UniProtKB-KW"/>
</dbReference>
<evidence type="ECO:0000256" key="4">
    <source>
        <dbReference type="ARBA" id="ARBA00023319"/>
    </source>
</evidence>
<evidence type="ECO:0000259" key="6">
    <source>
        <dbReference type="PROSITE" id="PS50835"/>
    </source>
</evidence>
<dbReference type="AlphaFoldDB" id="A0A669CPC1"/>
<evidence type="ECO:0000256" key="5">
    <source>
        <dbReference type="RuleBase" id="RU281113"/>
    </source>
</evidence>
<dbReference type="InterPro" id="IPR036116">
    <property type="entry name" value="FN3_sf"/>
</dbReference>
<dbReference type="PANTHER" id="PTHR48485">
    <property type="entry name" value="INTERLEUKIN-12 SUBUNIT BETA-RELATED"/>
    <property type="match status" value="1"/>
</dbReference>
<dbReference type="InterPro" id="IPR015528">
    <property type="entry name" value="IL-12_beta"/>
</dbReference>
<dbReference type="InParanoid" id="A0A669CPC1"/>
<reference evidence="7" key="2">
    <citation type="submission" date="2025-08" db="UniProtKB">
        <authorList>
            <consortium name="Ensembl"/>
        </authorList>
    </citation>
    <scope>IDENTIFICATION</scope>
</reference>
<keyword evidence="1 5" id="KW-0732">Signal</keyword>
<keyword evidence="8" id="KW-1185">Reference proteome</keyword>
<comment type="similarity">
    <text evidence="5">Belongs to the IL-12B family.</text>
</comment>
<gene>
    <name evidence="5" type="primary">IL12B</name>
    <name evidence="7" type="synonym">il12b2</name>
</gene>
<dbReference type="InterPro" id="IPR007110">
    <property type="entry name" value="Ig-like_dom"/>
</dbReference>
<comment type="subunit">
    <text evidence="5">Heterodimer with IL12A; disulfide-linked. The heterodimer is known as interleukin IL-12.</text>
</comment>
<dbReference type="InterPro" id="IPR050676">
    <property type="entry name" value="IL-12"/>
</dbReference>
<accession>A0A669CPC1</accession>
<keyword evidence="5" id="KW-0202">Cytokine</keyword>
<dbReference type="SUPFAM" id="SSF48726">
    <property type="entry name" value="Immunoglobulin"/>
    <property type="match status" value="1"/>
</dbReference>
<dbReference type="Pfam" id="PF10420">
    <property type="entry name" value="IL12p40_C"/>
    <property type="match status" value="1"/>
</dbReference>
<reference evidence="8" key="1">
    <citation type="submission" date="2012-01" db="EMBL/GenBank/DDBJ databases">
        <title>The Genome Sequence of Oreochromis niloticus (Nile Tilapia).</title>
        <authorList>
            <consortium name="Broad Institute Genome Assembly Team"/>
            <consortium name="Broad Institute Sequencing Platform"/>
            <person name="Di Palma F."/>
            <person name="Johnson J."/>
            <person name="Lander E.S."/>
            <person name="Lindblad-Toh K."/>
        </authorList>
    </citation>
    <scope>NUCLEOTIDE SEQUENCE [LARGE SCALE GENOMIC DNA]</scope>
</reference>
<sequence>MNCFSINAFCCHTIPQMTFSLWTFGLLMISLTGAHELNHFPENFEVAKRDEEYTLTCNSKPDDIVTWKLNGDPLEDDENVKQNGTKLTVLDIDTPSLGNYSCWRGEKMLSSTYLLLKVDEEDTVDSLINCRAKSYDCNFNCTWTGNGYTAVRLGLGHNCSKSSKSCQWISSSRQLAEGKLQFEMYHDLSPYAEESTMLEVTAEAISDFSIFRTSKRFYLRDIVQPDSPQIVKCQLVNEDVNVTIDPPSTWSEPYSFFGLEHEIEYVLRDDGQTERSSSTLIPKKISKLRVRSRDSLVLSNWSHPPLSAFALYLFLQVCNVLSCPCVFLPCVPPVSTWFCFVFTSEDLSNTLVINDSFYLLRHKLLFI</sequence>
<proteinExistence type="inferred from homology"/>